<name>A0A3M7TME0_9BACI</name>
<gene>
    <name evidence="2" type="ORF">EBO34_16290</name>
</gene>
<comment type="caution">
    <text evidence="2">The sequence shown here is derived from an EMBL/GenBank/DDBJ whole genome shotgun (WGS) entry which is preliminary data.</text>
</comment>
<keyword evidence="3" id="KW-1185">Reference proteome</keyword>
<keyword evidence="1" id="KW-0812">Transmembrane</keyword>
<proteinExistence type="predicted"/>
<keyword evidence="1" id="KW-0472">Membrane</keyword>
<protein>
    <submittedName>
        <fullName evidence="2">Uncharacterized protein</fullName>
    </submittedName>
</protein>
<evidence type="ECO:0000313" key="3">
    <source>
        <dbReference type="Proteomes" id="UP000278746"/>
    </source>
</evidence>
<sequence>MWGHNHKLRWRITWKAVLVGALTLLCSTLLMVWKPESDWMFRLSGCLMLLGFSSVSLPRAVKEVRPHLYRGWLKKYGEWLEPNTNTTKNRSADM</sequence>
<keyword evidence="1" id="KW-1133">Transmembrane helix</keyword>
<organism evidence="2 3">
    <name type="scientific">Alteribacter keqinensis</name>
    <dbReference type="NCBI Taxonomy" id="2483800"/>
    <lineage>
        <taxon>Bacteria</taxon>
        <taxon>Bacillati</taxon>
        <taxon>Bacillota</taxon>
        <taxon>Bacilli</taxon>
        <taxon>Bacillales</taxon>
        <taxon>Bacillaceae</taxon>
        <taxon>Alteribacter</taxon>
    </lineage>
</organism>
<feature type="transmembrane region" description="Helical" evidence="1">
    <location>
        <begin position="39"/>
        <end position="61"/>
    </location>
</feature>
<feature type="transmembrane region" description="Helical" evidence="1">
    <location>
        <begin position="12"/>
        <end position="33"/>
    </location>
</feature>
<dbReference type="Proteomes" id="UP000278746">
    <property type="component" value="Unassembled WGS sequence"/>
</dbReference>
<evidence type="ECO:0000256" key="1">
    <source>
        <dbReference type="SAM" id="Phobius"/>
    </source>
</evidence>
<accession>A0A3M7TME0</accession>
<evidence type="ECO:0000313" key="2">
    <source>
        <dbReference type="EMBL" id="RNA66771.1"/>
    </source>
</evidence>
<dbReference type="RefSeq" id="WP_122900548.1">
    <property type="nucleotide sequence ID" value="NZ_RHIB01000003.1"/>
</dbReference>
<dbReference type="AlphaFoldDB" id="A0A3M7TME0"/>
<dbReference type="OrthoDB" id="2880498at2"/>
<dbReference type="EMBL" id="RHIB01000003">
    <property type="protein sequence ID" value="RNA66771.1"/>
    <property type="molecule type" value="Genomic_DNA"/>
</dbReference>
<reference evidence="2 3" key="1">
    <citation type="submission" date="2018-10" db="EMBL/GenBank/DDBJ databases">
        <title>Bacillus Keqinensis sp. nov., a moderately halophilic bacterium isolated from a saline-alkaline lake.</title>
        <authorList>
            <person name="Wang H."/>
        </authorList>
    </citation>
    <scope>NUCLEOTIDE SEQUENCE [LARGE SCALE GENOMIC DNA]</scope>
    <source>
        <strain evidence="2 3">KQ-3</strain>
    </source>
</reference>